<dbReference type="InterPro" id="IPR001466">
    <property type="entry name" value="Beta-lactam-related"/>
</dbReference>
<protein>
    <submittedName>
        <fullName evidence="2">6-aminohexanoate-dimer hydrolase</fullName>
    </submittedName>
</protein>
<gene>
    <name evidence="2" type="ORF">AWB79_05481</name>
</gene>
<accession>A0A158CKL0</accession>
<evidence type="ECO:0000313" key="3">
    <source>
        <dbReference type="Proteomes" id="UP000054851"/>
    </source>
</evidence>
<organism evidence="2 3">
    <name type="scientific">Caballeronia hypogeia</name>
    <dbReference type="NCBI Taxonomy" id="1777140"/>
    <lineage>
        <taxon>Bacteria</taxon>
        <taxon>Pseudomonadati</taxon>
        <taxon>Pseudomonadota</taxon>
        <taxon>Betaproteobacteria</taxon>
        <taxon>Burkholderiales</taxon>
        <taxon>Burkholderiaceae</taxon>
        <taxon>Caballeronia</taxon>
    </lineage>
</organism>
<evidence type="ECO:0000313" key="2">
    <source>
        <dbReference type="EMBL" id="SAK82406.1"/>
    </source>
</evidence>
<dbReference type="GO" id="GO:0016787">
    <property type="term" value="F:hydrolase activity"/>
    <property type="evidence" value="ECO:0007669"/>
    <property type="project" value="UniProtKB-KW"/>
</dbReference>
<dbReference type="PANTHER" id="PTHR43283:SF7">
    <property type="entry name" value="BETA-LACTAMASE-RELATED DOMAIN-CONTAINING PROTEIN"/>
    <property type="match status" value="1"/>
</dbReference>
<name>A0A158CKL0_9BURK</name>
<dbReference type="STRING" id="1777140.AWB79_05481"/>
<dbReference type="Proteomes" id="UP000054851">
    <property type="component" value="Unassembled WGS sequence"/>
</dbReference>
<feature type="domain" description="Beta-lactamase-related" evidence="1">
    <location>
        <begin position="40"/>
        <end position="340"/>
    </location>
</feature>
<dbReference type="EMBL" id="FCOA02000023">
    <property type="protein sequence ID" value="SAK82406.1"/>
    <property type="molecule type" value="Genomic_DNA"/>
</dbReference>
<proteinExistence type="predicted"/>
<dbReference type="SUPFAM" id="SSF56601">
    <property type="entry name" value="beta-lactamase/transpeptidase-like"/>
    <property type="match status" value="1"/>
</dbReference>
<dbReference type="Pfam" id="PF00144">
    <property type="entry name" value="Beta-lactamase"/>
    <property type="match status" value="1"/>
</dbReference>
<sequence>MRQLFATAPVRNGSTTAALPRGSTNLASVEFEGSDGKQARLEDALKATSTDGFLVLHGGRIAMEWYDGFLRPDMEHCVHSISKSIAGAIAGILVDRGMLDQDSPVTRYVPELESSGFGDASVRHVLDMTVSIDFHEEYTDPNGQGAMFHAAMGMPARRDVEVIGLKRVLSTIRRGTGRHGDAFNYVTANSEVLGWILERATGLPYSSLLEAYIWRPLGTEASASVLVDPFGSARAGGGLAMTLRDLGRFGEMIRCRGMSSGNQVVPGWWIDDIRSNGNRDAWSRGELKEMFPEAHYRSQFYAIDSANGTTVAGFGIHGQCVFVDADAEMVVARLSSQPVAVDVEAEKMWQNGYAAIAKTLNRRP</sequence>
<evidence type="ECO:0000259" key="1">
    <source>
        <dbReference type="Pfam" id="PF00144"/>
    </source>
</evidence>
<dbReference type="PANTHER" id="PTHR43283">
    <property type="entry name" value="BETA-LACTAMASE-RELATED"/>
    <property type="match status" value="1"/>
</dbReference>
<dbReference type="AlphaFoldDB" id="A0A158CKL0"/>
<dbReference type="InterPro" id="IPR012338">
    <property type="entry name" value="Beta-lactam/transpept-like"/>
</dbReference>
<keyword evidence="3" id="KW-1185">Reference proteome</keyword>
<comment type="caution">
    <text evidence="2">The sequence shown here is derived from an EMBL/GenBank/DDBJ whole genome shotgun (WGS) entry which is preliminary data.</text>
</comment>
<dbReference type="InterPro" id="IPR050789">
    <property type="entry name" value="Diverse_Enzym_Activities"/>
</dbReference>
<reference evidence="2" key="1">
    <citation type="submission" date="2016-01" db="EMBL/GenBank/DDBJ databases">
        <authorList>
            <person name="Peeters C."/>
        </authorList>
    </citation>
    <scope>NUCLEOTIDE SEQUENCE</scope>
    <source>
        <strain evidence="2">LMG 29322</strain>
    </source>
</reference>
<keyword evidence="2" id="KW-0378">Hydrolase</keyword>
<dbReference type="Gene3D" id="3.40.710.10">
    <property type="entry name" value="DD-peptidase/beta-lactamase superfamily"/>
    <property type="match status" value="1"/>
</dbReference>